<dbReference type="GO" id="GO:0005524">
    <property type="term" value="F:ATP binding"/>
    <property type="evidence" value="ECO:0007669"/>
    <property type="project" value="UniProtKB-KW"/>
</dbReference>
<gene>
    <name evidence="11" type="ORF">Bxe_C1315</name>
</gene>
<dbReference type="KEGG" id="bxb:DR64_8499"/>
<dbReference type="InterPro" id="IPR050086">
    <property type="entry name" value="MetN_ABC_transporter-like"/>
</dbReference>
<name>Q13FG7_PARXL</name>
<dbReference type="GO" id="GO:0005886">
    <property type="term" value="C:plasma membrane"/>
    <property type="evidence" value="ECO:0007669"/>
    <property type="project" value="UniProtKB-SubCell"/>
</dbReference>
<dbReference type="PROSITE" id="PS00211">
    <property type="entry name" value="ABC_TRANSPORTER_1"/>
    <property type="match status" value="1"/>
</dbReference>
<sequence>MVRAHRLRKWYGNVEVLKDVSLDVAAGKVVCLIGPSGAGKSTLLRCLNHLEVPDSGHVSIGGEMIGFRLAGSTLRHAPEREICAMRSDVGMVFQGFNLFEHLTAAENIMLAPVMVRKVRRAVARERAQRLLGRVGLGSKADRYPKQLSGGEQQRVAIARALAMDPKVMLFDEATSALDPERVGEVLAVMRELARDGMTMICVTHEMSFAREVSDEVIFMADGRIVEQGPPEGLLSNPRECRTREFLSRHL</sequence>
<keyword evidence="7 11" id="KW-0067">ATP-binding</keyword>
<feature type="domain" description="ABC transporter" evidence="10">
    <location>
        <begin position="2"/>
        <end position="246"/>
    </location>
</feature>
<evidence type="ECO:0000256" key="1">
    <source>
        <dbReference type="ARBA" id="ARBA00004202"/>
    </source>
</evidence>
<dbReference type="InterPro" id="IPR017871">
    <property type="entry name" value="ABC_transporter-like_CS"/>
</dbReference>
<dbReference type="PANTHER" id="PTHR43166:SF9">
    <property type="entry name" value="GLUTAMATE_ASPARTATE IMPORT ATP-BINDING PROTEIN GLTL"/>
    <property type="match status" value="1"/>
</dbReference>
<protein>
    <submittedName>
        <fullName evidence="11">Amino acid ABC transporter ATP-binding protein, PAAT family</fullName>
    </submittedName>
</protein>
<accession>Q13FG7</accession>
<keyword evidence="5" id="KW-0997">Cell inner membrane</keyword>
<evidence type="ECO:0000313" key="12">
    <source>
        <dbReference type="Proteomes" id="UP000001817"/>
    </source>
</evidence>
<evidence type="ECO:0000256" key="5">
    <source>
        <dbReference type="ARBA" id="ARBA00022519"/>
    </source>
</evidence>
<dbReference type="CDD" id="cd03262">
    <property type="entry name" value="ABC_HisP_GlnQ"/>
    <property type="match status" value="1"/>
</dbReference>
<evidence type="ECO:0000256" key="9">
    <source>
        <dbReference type="ARBA" id="ARBA00023136"/>
    </source>
</evidence>
<dbReference type="KEGG" id="bxe:Bxe_C1315"/>
<dbReference type="GO" id="GO:0016887">
    <property type="term" value="F:ATP hydrolysis activity"/>
    <property type="evidence" value="ECO:0007669"/>
    <property type="project" value="InterPro"/>
</dbReference>
<keyword evidence="6" id="KW-0547">Nucleotide-binding</keyword>
<evidence type="ECO:0000313" key="11">
    <source>
        <dbReference type="EMBL" id="ABE37172.1"/>
    </source>
</evidence>
<dbReference type="Pfam" id="PF00005">
    <property type="entry name" value="ABC_tran"/>
    <property type="match status" value="1"/>
</dbReference>
<reference evidence="11 12" key="1">
    <citation type="journal article" date="2006" name="Proc. Natl. Acad. Sci. U.S.A.">
        <title>Burkholderia xenovorans LB400 harbors a multi-replicon, 9.73-Mbp genome shaped for versatility.</title>
        <authorList>
            <person name="Chain P.S."/>
            <person name="Denef V.J."/>
            <person name="Konstantinidis K.T."/>
            <person name="Vergez L.M."/>
            <person name="Agullo L."/>
            <person name="Reyes V.L."/>
            <person name="Hauser L."/>
            <person name="Cordova M."/>
            <person name="Gomez L."/>
            <person name="Gonzalez M."/>
            <person name="Land M."/>
            <person name="Lao V."/>
            <person name="Larimer F."/>
            <person name="LiPuma J.J."/>
            <person name="Mahenthiralingam E."/>
            <person name="Malfatti S.A."/>
            <person name="Marx C.J."/>
            <person name="Parnell J.J."/>
            <person name="Ramette A."/>
            <person name="Richardson P."/>
            <person name="Seeger M."/>
            <person name="Smith D."/>
            <person name="Spilker T."/>
            <person name="Sul W.J."/>
            <person name="Tsoi T.V."/>
            <person name="Ulrich L.E."/>
            <person name="Zhulin I.B."/>
            <person name="Tiedje J.M."/>
        </authorList>
    </citation>
    <scope>NUCLEOTIDE SEQUENCE [LARGE SCALE GENOMIC DNA]</scope>
    <source>
        <strain evidence="11 12">LB400</strain>
    </source>
</reference>
<dbReference type="STRING" id="266265.Bxe_C1315"/>
<dbReference type="FunFam" id="3.40.50.300:FF:000020">
    <property type="entry name" value="Amino acid ABC transporter ATP-binding component"/>
    <property type="match status" value="1"/>
</dbReference>
<dbReference type="PROSITE" id="PS50893">
    <property type="entry name" value="ABC_TRANSPORTER_2"/>
    <property type="match status" value="1"/>
</dbReference>
<dbReference type="PANTHER" id="PTHR43166">
    <property type="entry name" value="AMINO ACID IMPORT ATP-BINDING PROTEIN"/>
    <property type="match status" value="1"/>
</dbReference>
<dbReference type="PIRSF" id="PIRSF039085">
    <property type="entry name" value="ABC_ATPase_HisP"/>
    <property type="match status" value="1"/>
</dbReference>
<organism evidence="11 12">
    <name type="scientific">Paraburkholderia xenovorans (strain LB400)</name>
    <dbReference type="NCBI Taxonomy" id="266265"/>
    <lineage>
        <taxon>Bacteria</taxon>
        <taxon>Pseudomonadati</taxon>
        <taxon>Pseudomonadota</taxon>
        <taxon>Betaproteobacteria</taxon>
        <taxon>Burkholderiales</taxon>
        <taxon>Burkholderiaceae</taxon>
        <taxon>Paraburkholderia</taxon>
    </lineage>
</organism>
<keyword evidence="8" id="KW-0029">Amino-acid transport</keyword>
<evidence type="ECO:0000256" key="8">
    <source>
        <dbReference type="ARBA" id="ARBA00022970"/>
    </source>
</evidence>
<dbReference type="InterPro" id="IPR003439">
    <property type="entry name" value="ABC_transporter-like_ATP-bd"/>
</dbReference>
<dbReference type="InterPro" id="IPR030679">
    <property type="entry name" value="ABC_ATPase_HisP-typ"/>
</dbReference>
<evidence type="ECO:0000256" key="2">
    <source>
        <dbReference type="ARBA" id="ARBA00005417"/>
    </source>
</evidence>
<dbReference type="EMBL" id="CP000272">
    <property type="protein sequence ID" value="ABE37172.1"/>
    <property type="molecule type" value="Genomic_DNA"/>
</dbReference>
<evidence type="ECO:0000256" key="7">
    <source>
        <dbReference type="ARBA" id="ARBA00022840"/>
    </source>
</evidence>
<dbReference type="GO" id="GO:0015424">
    <property type="term" value="F:ABC-type amino acid transporter activity"/>
    <property type="evidence" value="ECO:0007669"/>
    <property type="project" value="InterPro"/>
</dbReference>
<evidence type="ECO:0000256" key="6">
    <source>
        <dbReference type="ARBA" id="ARBA00022741"/>
    </source>
</evidence>
<proteinExistence type="inferred from homology"/>
<evidence type="ECO:0000259" key="10">
    <source>
        <dbReference type="PROSITE" id="PS50893"/>
    </source>
</evidence>
<keyword evidence="9" id="KW-0472">Membrane</keyword>
<keyword evidence="3" id="KW-0813">Transport</keyword>
<dbReference type="SMART" id="SM00382">
    <property type="entry name" value="AAA"/>
    <property type="match status" value="1"/>
</dbReference>
<evidence type="ECO:0000256" key="3">
    <source>
        <dbReference type="ARBA" id="ARBA00022448"/>
    </source>
</evidence>
<dbReference type="Gene3D" id="3.40.50.300">
    <property type="entry name" value="P-loop containing nucleotide triphosphate hydrolases"/>
    <property type="match status" value="1"/>
</dbReference>
<dbReference type="InterPro" id="IPR003593">
    <property type="entry name" value="AAA+_ATPase"/>
</dbReference>
<comment type="subcellular location">
    <subcellularLocation>
        <location evidence="1">Cell membrane</location>
        <topology evidence="1">Peripheral membrane protein</topology>
    </subcellularLocation>
</comment>
<comment type="similarity">
    <text evidence="2">Belongs to the ABC transporter superfamily.</text>
</comment>
<dbReference type="eggNOG" id="COG1126">
    <property type="taxonomic scope" value="Bacteria"/>
</dbReference>
<evidence type="ECO:0000256" key="4">
    <source>
        <dbReference type="ARBA" id="ARBA00022475"/>
    </source>
</evidence>
<dbReference type="AlphaFoldDB" id="Q13FG7"/>
<dbReference type="Proteomes" id="UP000001817">
    <property type="component" value="Chromosome 3"/>
</dbReference>
<keyword evidence="4" id="KW-1003">Cell membrane</keyword>
<dbReference type="OrthoDB" id="6867103at2"/>
<dbReference type="InterPro" id="IPR027417">
    <property type="entry name" value="P-loop_NTPase"/>
</dbReference>
<keyword evidence="12" id="KW-1185">Reference proteome</keyword>
<dbReference type="SUPFAM" id="SSF52540">
    <property type="entry name" value="P-loop containing nucleoside triphosphate hydrolases"/>
    <property type="match status" value="1"/>
</dbReference>